<evidence type="ECO:0000313" key="1">
    <source>
        <dbReference type="EMBL" id="PZF80059.1"/>
    </source>
</evidence>
<comment type="caution">
    <text evidence="1">The sequence shown here is derived from an EMBL/GenBank/DDBJ whole genome shotgun (WGS) entry which is preliminary data.</text>
</comment>
<reference evidence="1 2" key="1">
    <citation type="submission" date="2018-01" db="EMBL/GenBank/DDBJ databases">
        <title>Draft genome sequence of Jiangella sp. GTF31.</title>
        <authorList>
            <person name="Sahin N."/>
            <person name="Ay H."/>
            <person name="Saygin H."/>
        </authorList>
    </citation>
    <scope>NUCLEOTIDE SEQUENCE [LARGE SCALE GENOMIC DNA]</scope>
    <source>
        <strain evidence="1 2">GTF31</strain>
    </source>
</reference>
<dbReference type="AlphaFoldDB" id="A0A2W2BV79"/>
<sequence>PEGLVPLAGLPPLAPAALRVRVRAGAAPELASVAAAAVAQVVAAA</sequence>
<proteinExistence type="predicted"/>
<keyword evidence="2" id="KW-1185">Reference proteome</keyword>
<dbReference type="Proteomes" id="UP000248764">
    <property type="component" value="Unassembled WGS sequence"/>
</dbReference>
<accession>A0A2W2BV79</accession>
<dbReference type="EMBL" id="POTW01000102">
    <property type="protein sequence ID" value="PZF80059.1"/>
    <property type="molecule type" value="Genomic_DNA"/>
</dbReference>
<name>A0A2W2BV79_9ACTN</name>
<feature type="non-terminal residue" evidence="1">
    <location>
        <position position="1"/>
    </location>
</feature>
<protein>
    <submittedName>
        <fullName evidence="1">LysR family transcriptional regulator</fullName>
    </submittedName>
</protein>
<organism evidence="1 2">
    <name type="scientific">Jiangella anatolica</name>
    <dbReference type="NCBI Taxonomy" id="2670374"/>
    <lineage>
        <taxon>Bacteria</taxon>
        <taxon>Bacillati</taxon>
        <taxon>Actinomycetota</taxon>
        <taxon>Actinomycetes</taxon>
        <taxon>Jiangellales</taxon>
        <taxon>Jiangellaceae</taxon>
        <taxon>Jiangella</taxon>
    </lineage>
</organism>
<gene>
    <name evidence="1" type="ORF">C1I92_27930</name>
</gene>
<evidence type="ECO:0000313" key="2">
    <source>
        <dbReference type="Proteomes" id="UP000248764"/>
    </source>
</evidence>